<evidence type="ECO:0000313" key="2">
    <source>
        <dbReference type="EMBL" id="KKT34327.1"/>
    </source>
</evidence>
<dbReference type="Gene3D" id="3.90.1150.200">
    <property type="match status" value="1"/>
</dbReference>
<dbReference type="SUPFAM" id="SSF159888">
    <property type="entry name" value="YdhG-like"/>
    <property type="match status" value="1"/>
</dbReference>
<proteinExistence type="predicted"/>
<dbReference type="EMBL" id="LCHN01000044">
    <property type="protein sequence ID" value="KKT34327.1"/>
    <property type="molecule type" value="Genomic_DNA"/>
</dbReference>
<protein>
    <recommendedName>
        <fullName evidence="1">YdhG-like domain-containing protein</fullName>
    </recommendedName>
</protein>
<name>A0A0G1IRC5_9BACT</name>
<dbReference type="InterPro" id="IPR014922">
    <property type="entry name" value="YdhG-like"/>
</dbReference>
<comment type="caution">
    <text evidence="2">The sequence shown here is derived from an EMBL/GenBank/DDBJ whole genome shotgun (WGS) entry which is preliminary data.</text>
</comment>
<sequence length="124" mass="13990">MRNYIAEDVDAYIASSSKEARPVMEELRKIIKSTIPEAEEGISWGVPFYKYRGLLGGFAVFKDHISFGLAFVLEAIDRETLEKKGYMTGKKTVQIKFEQKVPTAEIKKILKAKAKMNEVKGATK</sequence>
<reference evidence="2 3" key="1">
    <citation type="journal article" date="2015" name="Nature">
        <title>rRNA introns, odd ribosomes, and small enigmatic genomes across a large radiation of phyla.</title>
        <authorList>
            <person name="Brown C.T."/>
            <person name="Hug L.A."/>
            <person name="Thomas B.C."/>
            <person name="Sharon I."/>
            <person name="Castelle C.J."/>
            <person name="Singh A."/>
            <person name="Wilkins M.J."/>
            <person name="Williams K.H."/>
            <person name="Banfield J.F."/>
        </authorList>
    </citation>
    <scope>NUCLEOTIDE SEQUENCE [LARGE SCALE GENOMIC DNA]</scope>
</reference>
<evidence type="ECO:0000313" key="3">
    <source>
        <dbReference type="Proteomes" id="UP000034069"/>
    </source>
</evidence>
<gene>
    <name evidence="2" type="ORF">UW23_C0044G0006</name>
</gene>
<accession>A0A0G1IRC5</accession>
<dbReference type="Proteomes" id="UP000034069">
    <property type="component" value="Unassembled WGS sequence"/>
</dbReference>
<feature type="domain" description="YdhG-like" evidence="1">
    <location>
        <begin position="21"/>
        <end position="112"/>
    </location>
</feature>
<dbReference type="AlphaFoldDB" id="A0A0G1IRC5"/>
<dbReference type="Pfam" id="PF08818">
    <property type="entry name" value="DUF1801"/>
    <property type="match status" value="1"/>
</dbReference>
<evidence type="ECO:0000259" key="1">
    <source>
        <dbReference type="Pfam" id="PF08818"/>
    </source>
</evidence>
<organism evidence="2 3">
    <name type="scientific">Candidatus Collierbacteria bacterium GW2011_GWA1_44_12</name>
    <dbReference type="NCBI Taxonomy" id="1618376"/>
    <lineage>
        <taxon>Bacteria</taxon>
        <taxon>Candidatus Collieribacteriota</taxon>
    </lineage>
</organism>